<name>A0A8J6M8V4_9FIRM</name>
<evidence type="ECO:0000313" key="3">
    <source>
        <dbReference type="Proteomes" id="UP000628736"/>
    </source>
</evidence>
<keyword evidence="1" id="KW-0812">Transmembrane</keyword>
<keyword evidence="3" id="KW-1185">Reference proteome</keyword>
<evidence type="ECO:0000313" key="2">
    <source>
        <dbReference type="EMBL" id="MBC5723262.1"/>
    </source>
</evidence>
<sequence>MKRNQPCKQCCKAKTCDAVSYTLLLAGGLLAWCAALYAIGPLFLF</sequence>
<dbReference type="Proteomes" id="UP000628736">
    <property type="component" value="Unassembled WGS sequence"/>
</dbReference>
<keyword evidence="1" id="KW-0472">Membrane</keyword>
<evidence type="ECO:0000256" key="1">
    <source>
        <dbReference type="SAM" id="Phobius"/>
    </source>
</evidence>
<dbReference type="EMBL" id="JACOPO010000007">
    <property type="protein sequence ID" value="MBC5723262.1"/>
    <property type="molecule type" value="Genomic_DNA"/>
</dbReference>
<gene>
    <name evidence="2" type="ORF">H8S11_10625</name>
</gene>
<accession>A0A8J6M8V4</accession>
<proteinExistence type="predicted"/>
<organism evidence="2 3">
    <name type="scientific">Flintibacter hominis</name>
    <dbReference type="NCBI Taxonomy" id="2763048"/>
    <lineage>
        <taxon>Bacteria</taxon>
        <taxon>Bacillati</taxon>
        <taxon>Bacillota</taxon>
        <taxon>Clostridia</taxon>
        <taxon>Eubacteriales</taxon>
        <taxon>Flintibacter</taxon>
    </lineage>
</organism>
<dbReference type="AlphaFoldDB" id="A0A8J6M8V4"/>
<comment type="caution">
    <text evidence="2">The sequence shown here is derived from an EMBL/GenBank/DDBJ whole genome shotgun (WGS) entry which is preliminary data.</text>
</comment>
<protein>
    <submittedName>
        <fullName evidence="2">Uncharacterized protein</fullName>
    </submittedName>
</protein>
<reference evidence="2" key="1">
    <citation type="submission" date="2020-08" db="EMBL/GenBank/DDBJ databases">
        <title>Genome public.</title>
        <authorList>
            <person name="Liu C."/>
            <person name="Sun Q."/>
        </authorList>
    </citation>
    <scope>NUCLEOTIDE SEQUENCE</scope>
    <source>
        <strain evidence="2">NSJ-23</strain>
    </source>
</reference>
<feature type="transmembrane region" description="Helical" evidence="1">
    <location>
        <begin position="21"/>
        <end position="44"/>
    </location>
</feature>
<dbReference type="RefSeq" id="WP_186853129.1">
    <property type="nucleotide sequence ID" value="NZ_JACOPO010000007.1"/>
</dbReference>
<keyword evidence="1" id="KW-1133">Transmembrane helix</keyword>